<reference evidence="1" key="1">
    <citation type="journal article" date="2021" name="Front. Microbiol.">
        <title>Comprehensive Comparative Genomics and Phenotyping of Methylobacterium Species.</title>
        <authorList>
            <person name="Alessa O."/>
            <person name="Ogura Y."/>
            <person name="Fujitani Y."/>
            <person name="Takami H."/>
            <person name="Hayashi T."/>
            <person name="Sahin N."/>
            <person name="Tani A."/>
        </authorList>
    </citation>
    <scope>NUCLEOTIDE SEQUENCE</scope>
    <source>
        <strain evidence="1">NBRC 15686</strain>
    </source>
</reference>
<sequence length="381" mass="41960">MEPLIYRSSTDPKPFDGEHLAAACRLDVALPGYLNAAFHASALKRTAQFIAYAEIDFDRPQIMADRLAAISPTDISATDPFVQIAKALILLRPAEIIRALYGNAPPGLMGLLARIGHNPFRDTTDYRLAFDLFSKPENRARAKLLGQIEGTVTAKALRIIARIDPIFLRPHVLERVRSETSLEALHEALALIRRLVPSATDATLMESLDHLSPRDRDLSKWIEGWLRKSERLLVTPPIPVDDPDLRLIPLKDLDEVGRKLGNCLGSRIAYGALGCRLYYEWGRDQTAAAVELRALSGGAWVIEQIRGTHNQPVTPVGLKAIRAKLSSYGVLSYVAPGMGRAGSRLASLLRAYDLTDTDAEEDFDDAVDGIVEELADLMDHG</sequence>
<evidence type="ECO:0008006" key="3">
    <source>
        <dbReference type="Google" id="ProtNLM"/>
    </source>
</evidence>
<organism evidence="1 2">
    <name type="scientific">Methylorubrum aminovorans</name>
    <dbReference type="NCBI Taxonomy" id="269069"/>
    <lineage>
        <taxon>Bacteria</taxon>
        <taxon>Pseudomonadati</taxon>
        <taxon>Pseudomonadota</taxon>
        <taxon>Alphaproteobacteria</taxon>
        <taxon>Hyphomicrobiales</taxon>
        <taxon>Methylobacteriaceae</taxon>
        <taxon>Methylorubrum</taxon>
    </lineage>
</organism>
<evidence type="ECO:0000313" key="1">
    <source>
        <dbReference type="EMBL" id="GJE63852.1"/>
    </source>
</evidence>
<protein>
    <recommendedName>
        <fullName evidence="3">DUF2336 domain-containing protein</fullName>
    </recommendedName>
</protein>
<proteinExistence type="predicted"/>
<reference evidence="1" key="2">
    <citation type="submission" date="2021-08" db="EMBL/GenBank/DDBJ databases">
        <authorList>
            <person name="Tani A."/>
            <person name="Ola A."/>
            <person name="Ogura Y."/>
            <person name="Katsura K."/>
            <person name="Hayashi T."/>
        </authorList>
    </citation>
    <scope>NUCLEOTIDE SEQUENCE</scope>
    <source>
        <strain evidence="1">NBRC 15686</strain>
    </source>
</reference>
<dbReference type="Proteomes" id="UP001055039">
    <property type="component" value="Unassembled WGS sequence"/>
</dbReference>
<evidence type="ECO:0000313" key="2">
    <source>
        <dbReference type="Proteomes" id="UP001055039"/>
    </source>
</evidence>
<gene>
    <name evidence="1" type="ORF">LNAOJCKE_1050</name>
</gene>
<dbReference type="EMBL" id="BPRC01000002">
    <property type="protein sequence ID" value="GJE63852.1"/>
    <property type="molecule type" value="Genomic_DNA"/>
</dbReference>
<name>A0ABQ4UAI4_9HYPH</name>
<accession>A0ABQ4UAI4</accession>
<keyword evidence="2" id="KW-1185">Reference proteome</keyword>
<comment type="caution">
    <text evidence="1">The sequence shown here is derived from an EMBL/GenBank/DDBJ whole genome shotgun (WGS) entry which is preliminary data.</text>
</comment>